<feature type="compositionally biased region" description="Basic and acidic residues" evidence="1">
    <location>
        <begin position="93"/>
        <end position="108"/>
    </location>
</feature>
<dbReference type="Proteomes" id="UP001165082">
    <property type="component" value="Unassembled WGS sequence"/>
</dbReference>
<dbReference type="AlphaFoldDB" id="A0A9W7ALD1"/>
<name>A0A9W7ALD1_9STRA</name>
<evidence type="ECO:0000256" key="1">
    <source>
        <dbReference type="SAM" id="MobiDB-lite"/>
    </source>
</evidence>
<gene>
    <name evidence="2" type="ORF">TrRE_jg11373</name>
</gene>
<dbReference type="EMBL" id="BRXZ01004172">
    <property type="protein sequence ID" value="GMH69880.1"/>
    <property type="molecule type" value="Genomic_DNA"/>
</dbReference>
<protein>
    <submittedName>
        <fullName evidence="2">Uncharacterized protein</fullName>
    </submittedName>
</protein>
<dbReference type="OrthoDB" id="10456259at2759"/>
<organism evidence="2 3">
    <name type="scientific">Triparma retinervis</name>
    <dbReference type="NCBI Taxonomy" id="2557542"/>
    <lineage>
        <taxon>Eukaryota</taxon>
        <taxon>Sar</taxon>
        <taxon>Stramenopiles</taxon>
        <taxon>Ochrophyta</taxon>
        <taxon>Bolidophyceae</taxon>
        <taxon>Parmales</taxon>
        <taxon>Triparmaceae</taxon>
        <taxon>Triparma</taxon>
    </lineage>
</organism>
<proteinExistence type="predicted"/>
<reference evidence="2" key="1">
    <citation type="submission" date="2022-07" db="EMBL/GenBank/DDBJ databases">
        <title>Genome analysis of Parmales, a sister group of diatoms, reveals the evolutionary specialization of diatoms from phago-mixotrophs to photoautotrophs.</title>
        <authorList>
            <person name="Ban H."/>
            <person name="Sato S."/>
            <person name="Yoshikawa S."/>
            <person name="Kazumasa Y."/>
            <person name="Nakamura Y."/>
            <person name="Ichinomiya M."/>
            <person name="Saitoh K."/>
            <person name="Sato N."/>
            <person name="Blanc-Mathieu R."/>
            <person name="Endo H."/>
            <person name="Kuwata A."/>
            <person name="Ogata H."/>
        </authorList>
    </citation>
    <scope>NUCLEOTIDE SEQUENCE</scope>
</reference>
<sequence length="108" mass="11803">MRNLLFTDYTEATRSHLRAHGIDDESIKTISITSALTKIASYQRNYGGDEFGHKFPFPSLTPEEEVAFAKVGKEWGGGTTQDGQTAGVAPVEEQSHEGHDHGHVIPPP</sequence>
<evidence type="ECO:0000313" key="2">
    <source>
        <dbReference type="EMBL" id="GMH69880.1"/>
    </source>
</evidence>
<evidence type="ECO:0000313" key="3">
    <source>
        <dbReference type="Proteomes" id="UP001165082"/>
    </source>
</evidence>
<accession>A0A9W7ALD1</accession>
<keyword evidence="3" id="KW-1185">Reference proteome</keyword>
<feature type="region of interest" description="Disordered" evidence="1">
    <location>
        <begin position="74"/>
        <end position="108"/>
    </location>
</feature>
<comment type="caution">
    <text evidence="2">The sequence shown here is derived from an EMBL/GenBank/DDBJ whole genome shotgun (WGS) entry which is preliminary data.</text>
</comment>